<name>A0A1C7MJN5_GRIFR</name>
<dbReference type="EMBL" id="LUGG01000003">
    <property type="protein sequence ID" value="OBZ77155.1"/>
    <property type="molecule type" value="Genomic_DNA"/>
</dbReference>
<feature type="region of interest" description="Disordered" evidence="1">
    <location>
        <begin position="360"/>
        <end position="391"/>
    </location>
</feature>
<evidence type="ECO:0000313" key="3">
    <source>
        <dbReference type="Proteomes" id="UP000092993"/>
    </source>
</evidence>
<dbReference type="Proteomes" id="UP000092993">
    <property type="component" value="Unassembled WGS sequence"/>
</dbReference>
<dbReference type="STRING" id="5627.A0A1C7MJN5"/>
<organism evidence="2 3">
    <name type="scientific">Grifola frondosa</name>
    <name type="common">Maitake</name>
    <name type="synonym">Polyporus frondosus</name>
    <dbReference type="NCBI Taxonomy" id="5627"/>
    <lineage>
        <taxon>Eukaryota</taxon>
        <taxon>Fungi</taxon>
        <taxon>Dikarya</taxon>
        <taxon>Basidiomycota</taxon>
        <taxon>Agaricomycotina</taxon>
        <taxon>Agaricomycetes</taxon>
        <taxon>Polyporales</taxon>
        <taxon>Grifolaceae</taxon>
        <taxon>Grifola</taxon>
    </lineage>
</organism>
<protein>
    <submittedName>
        <fullName evidence="2">Uncharacterized protein</fullName>
    </submittedName>
</protein>
<evidence type="ECO:0000256" key="1">
    <source>
        <dbReference type="SAM" id="MobiDB-lite"/>
    </source>
</evidence>
<proteinExistence type="predicted"/>
<comment type="caution">
    <text evidence="2">The sequence shown here is derived from an EMBL/GenBank/DDBJ whole genome shotgun (WGS) entry which is preliminary data.</text>
</comment>
<dbReference type="AlphaFoldDB" id="A0A1C7MJN5"/>
<dbReference type="OMA" id="CSHIAYF"/>
<feature type="non-terminal residue" evidence="2">
    <location>
        <position position="1"/>
    </location>
</feature>
<evidence type="ECO:0000313" key="2">
    <source>
        <dbReference type="EMBL" id="OBZ77155.1"/>
    </source>
</evidence>
<accession>A0A1C7MJN5</accession>
<gene>
    <name evidence="2" type="ORF">A0H81_04075</name>
</gene>
<sequence length="442" mass="50814">YRRCKPSCNLCSHIAYFKTTDFATCLQLPEDFKDFVASHSAGKGPTDAFMAHCHRELLHEQWRILLDDEFLDAYEHGIVVTCCDGIKRRFYPRIFTYSADYPERQVHHIEHPLDASIRNLGRCPCPRCLIQLSEAPNMGTTSDMSARVRLIRVDDNVRRWKVSNARRLIYDKNYSVNSTVIDNLLKEESLVPVSNAFSDRLGPLGFDFHPMLVNDIMHEVELGVWKSVFIHLLRILDCISKDAVRELDRRFRVTPTFGRDTIRRFSSNCSELKQLAAHDYEDILQCSIPAFEGLLPEPHNKVLMDLLFVFAQWHGLAKLRMHTDETLELMDGVTADVGRITRTFLTTTCVQYETRESVREAASRRRRQARQQSQEKASSNPSHAAADSARRPKTLNLETFKYHALGDYTMTIRRYGTTDSYSTQPNTGRRKDDIAGLVESTS</sequence>
<reference evidence="2 3" key="1">
    <citation type="submission" date="2016-03" db="EMBL/GenBank/DDBJ databases">
        <title>Whole genome sequencing of Grifola frondosa 9006-11.</title>
        <authorList>
            <person name="Min B."/>
            <person name="Park H."/>
            <person name="Kim J.-G."/>
            <person name="Cho H."/>
            <person name="Oh Y.-L."/>
            <person name="Kong W.-S."/>
            <person name="Choi I.-G."/>
        </authorList>
    </citation>
    <scope>NUCLEOTIDE SEQUENCE [LARGE SCALE GENOMIC DNA]</scope>
    <source>
        <strain evidence="2 3">9006-11</strain>
    </source>
</reference>
<dbReference type="OrthoDB" id="3269417at2759"/>
<feature type="region of interest" description="Disordered" evidence="1">
    <location>
        <begin position="417"/>
        <end position="442"/>
    </location>
</feature>
<dbReference type="InterPro" id="IPR041078">
    <property type="entry name" value="Plavaka"/>
</dbReference>
<feature type="compositionally biased region" description="Polar residues" evidence="1">
    <location>
        <begin position="417"/>
        <end position="427"/>
    </location>
</feature>
<keyword evidence="3" id="KW-1185">Reference proteome</keyword>
<dbReference type="Pfam" id="PF18759">
    <property type="entry name" value="Plavaka"/>
    <property type="match status" value="1"/>
</dbReference>